<proteinExistence type="predicted"/>
<reference evidence="1" key="1">
    <citation type="submission" date="2018-05" db="EMBL/GenBank/DDBJ databases">
        <authorList>
            <person name="Lanie J.A."/>
            <person name="Ng W.-L."/>
            <person name="Kazmierczak K.M."/>
            <person name="Andrzejewski T.M."/>
            <person name="Davidsen T.M."/>
            <person name="Wayne K.J."/>
            <person name="Tettelin H."/>
            <person name="Glass J.I."/>
            <person name="Rusch D."/>
            <person name="Podicherti R."/>
            <person name="Tsui H.-C.T."/>
            <person name="Winkler M.E."/>
        </authorList>
    </citation>
    <scope>NUCLEOTIDE SEQUENCE</scope>
</reference>
<gene>
    <name evidence="1" type="ORF">METZ01_LOCUS501937</name>
</gene>
<feature type="non-terminal residue" evidence="1">
    <location>
        <position position="62"/>
    </location>
</feature>
<name>A0A383DXW1_9ZZZZ</name>
<dbReference type="AlphaFoldDB" id="A0A383DXW1"/>
<dbReference type="EMBL" id="UINC01220949">
    <property type="protein sequence ID" value="SVE49083.1"/>
    <property type="molecule type" value="Genomic_DNA"/>
</dbReference>
<dbReference type="InterPro" id="IPR046346">
    <property type="entry name" value="Aminoacid_DH-like_N_sf"/>
</dbReference>
<evidence type="ECO:0000313" key="1">
    <source>
        <dbReference type="EMBL" id="SVE49083.1"/>
    </source>
</evidence>
<dbReference type="Gene3D" id="1.10.8.1210">
    <property type="match status" value="1"/>
</dbReference>
<organism evidence="1">
    <name type="scientific">marine metagenome</name>
    <dbReference type="NCBI Taxonomy" id="408172"/>
    <lineage>
        <taxon>unclassified sequences</taxon>
        <taxon>metagenomes</taxon>
        <taxon>ecological metagenomes</taxon>
    </lineage>
</organism>
<sequence length="62" mass="7269">MGGIITNETQLTPFEEVNLFYDRAAQRIGLSQGVFEMLRRPWRELQVQVPVRMDDGRLEIFT</sequence>
<protein>
    <submittedName>
        <fullName evidence="1">Uncharacterized protein</fullName>
    </submittedName>
</protein>
<accession>A0A383DXW1</accession>
<dbReference type="SUPFAM" id="SSF53223">
    <property type="entry name" value="Aminoacid dehydrogenase-like, N-terminal domain"/>
    <property type="match status" value="1"/>
</dbReference>